<dbReference type="GO" id="GO:0003849">
    <property type="term" value="F:3-deoxy-7-phosphoheptulonate synthase activity"/>
    <property type="evidence" value="ECO:0007669"/>
    <property type="project" value="UniProtKB-EC"/>
</dbReference>
<feature type="region of interest" description="Disordered" evidence="9">
    <location>
        <begin position="1"/>
        <end position="42"/>
    </location>
</feature>
<evidence type="ECO:0000313" key="12">
    <source>
        <dbReference type="Proteomes" id="UP000625527"/>
    </source>
</evidence>
<keyword evidence="4 8" id="KW-0028">Amino-acid biosynthesis</keyword>
<organism evidence="11 12">
    <name type="scientific">Myceligenerans pegani</name>
    <dbReference type="NCBI Taxonomy" id="2776917"/>
    <lineage>
        <taxon>Bacteria</taxon>
        <taxon>Bacillati</taxon>
        <taxon>Actinomycetota</taxon>
        <taxon>Actinomycetes</taxon>
        <taxon>Micrococcales</taxon>
        <taxon>Promicromonosporaceae</taxon>
        <taxon>Myceligenerans</taxon>
    </lineage>
</organism>
<reference evidence="11 12" key="1">
    <citation type="submission" date="2020-10" db="EMBL/GenBank/DDBJ databases">
        <title>Myceligenerans pegani sp. nov., an endophytic actinomycete isolated from Peganum harmala L. in Xinjiang, China.</title>
        <authorList>
            <person name="Xin L."/>
        </authorList>
    </citation>
    <scope>NUCLEOTIDE SEQUENCE [LARGE SCALE GENOMIC DNA]</scope>
    <source>
        <strain evidence="11 12">TRM65318</strain>
    </source>
</reference>
<dbReference type="EC" id="2.5.1.54" evidence="8"/>
<evidence type="ECO:0000256" key="3">
    <source>
        <dbReference type="ARBA" id="ARBA00007985"/>
    </source>
</evidence>
<keyword evidence="12" id="KW-1185">Reference proteome</keyword>
<name>A0ABR9MUJ4_9MICO</name>
<gene>
    <name evidence="11" type="ORF">IHE71_04925</name>
</gene>
<dbReference type="Proteomes" id="UP000625527">
    <property type="component" value="Unassembled WGS sequence"/>
</dbReference>
<evidence type="ECO:0000256" key="4">
    <source>
        <dbReference type="ARBA" id="ARBA00022605"/>
    </source>
</evidence>
<dbReference type="InterPro" id="IPR006219">
    <property type="entry name" value="DAHP_synth_1"/>
</dbReference>
<feature type="domain" description="DAHP synthetase I/KDSA" evidence="10">
    <location>
        <begin position="89"/>
        <end position="387"/>
    </location>
</feature>
<comment type="function">
    <text evidence="1 8">Stereospecific condensation of phosphoenolpyruvate (PEP) and D-erythrose-4-phosphate (E4P) giving rise to 3-deoxy-D-arabino-heptulosonate-7-phosphate (DAHP).</text>
</comment>
<dbReference type="EMBL" id="JADAQT010000057">
    <property type="protein sequence ID" value="MBE1875056.1"/>
    <property type="molecule type" value="Genomic_DNA"/>
</dbReference>
<dbReference type="RefSeq" id="WP_192861638.1">
    <property type="nucleotide sequence ID" value="NZ_JADAQT010000057.1"/>
</dbReference>
<evidence type="ECO:0000256" key="2">
    <source>
        <dbReference type="ARBA" id="ARBA00004688"/>
    </source>
</evidence>
<comment type="similarity">
    <text evidence="3 8">Belongs to the class-I DAHP synthase family.</text>
</comment>
<comment type="pathway">
    <text evidence="2 8">Metabolic intermediate biosynthesis; chorismate biosynthesis; chorismate from D-erythrose 4-phosphate and phosphoenolpyruvate: step 1/7.</text>
</comment>
<dbReference type="PIRSF" id="PIRSF001361">
    <property type="entry name" value="DAHP_synthase"/>
    <property type="match status" value="1"/>
</dbReference>
<dbReference type="Gene3D" id="3.20.20.70">
    <property type="entry name" value="Aldolase class I"/>
    <property type="match status" value="1"/>
</dbReference>
<evidence type="ECO:0000256" key="7">
    <source>
        <dbReference type="ARBA" id="ARBA00047508"/>
    </source>
</evidence>
<evidence type="ECO:0000259" key="10">
    <source>
        <dbReference type="Pfam" id="PF00793"/>
    </source>
</evidence>
<protein>
    <recommendedName>
        <fullName evidence="8">Phospho-2-dehydro-3-deoxyheptonate aldolase</fullName>
        <ecNumber evidence="8">2.5.1.54</ecNumber>
    </recommendedName>
</protein>
<comment type="catalytic activity">
    <reaction evidence="7 8">
        <text>D-erythrose 4-phosphate + phosphoenolpyruvate + H2O = 7-phospho-2-dehydro-3-deoxy-D-arabino-heptonate + phosphate</text>
        <dbReference type="Rhea" id="RHEA:14717"/>
        <dbReference type="ChEBI" id="CHEBI:15377"/>
        <dbReference type="ChEBI" id="CHEBI:16897"/>
        <dbReference type="ChEBI" id="CHEBI:43474"/>
        <dbReference type="ChEBI" id="CHEBI:58394"/>
        <dbReference type="ChEBI" id="CHEBI:58702"/>
        <dbReference type="EC" id="2.5.1.54"/>
    </reaction>
</comment>
<dbReference type="InterPro" id="IPR006218">
    <property type="entry name" value="DAHP1/KDSA"/>
</dbReference>
<comment type="caution">
    <text evidence="11">The sequence shown here is derived from an EMBL/GenBank/DDBJ whole genome shotgun (WGS) entry which is preliminary data.</text>
</comment>
<evidence type="ECO:0000313" key="11">
    <source>
        <dbReference type="EMBL" id="MBE1875056.1"/>
    </source>
</evidence>
<dbReference type="NCBIfam" id="TIGR00034">
    <property type="entry name" value="aroFGH"/>
    <property type="match status" value="1"/>
</dbReference>
<evidence type="ECO:0000256" key="6">
    <source>
        <dbReference type="ARBA" id="ARBA00023141"/>
    </source>
</evidence>
<dbReference type="PANTHER" id="PTHR21225:SF12">
    <property type="entry name" value="PHOSPHO-2-DEHYDRO-3-DEOXYHEPTONATE ALDOLASE, TYROSINE-INHIBITED"/>
    <property type="match status" value="1"/>
</dbReference>
<evidence type="ECO:0000256" key="5">
    <source>
        <dbReference type="ARBA" id="ARBA00022679"/>
    </source>
</evidence>
<sequence length="400" mass="41671">MSTPTTQPSTDPSSDAVPDAATGTTSDTTSPGTAVPATSAAAAEVQARTSDLRVRALDPLPAPRDVLAEMPLGTRRGDLVATSRREVRDVLTGEDDRLLAIVGPCSVHDPAAALEYAGRLSTVARELADDLVVVMRVYFEKPRTTVGWKGLINDPHLDGSHDVHHGLRLARQVLLGVLDAGVPAACEFLEPTSPQYIADAVTWGAIGARNAESQVHRQLASGLSMPVGFKNATDGDVQIAVDGCITAASEHTFFGMDAEGRAAAVETAGNPDCHVILRGGRGGPNYHAPDVAAALGVARTSGLGGAVETGVIVDASHGNSGKDHVRQAEVVREIAARLAGGEQGITGLMLESFLEAGAQKPGPLDTLTYGKSVTDKCMDWNTTEELLSVLAKSVRERRAA</sequence>
<dbReference type="NCBIfam" id="NF009395">
    <property type="entry name" value="PRK12755.1"/>
    <property type="match status" value="1"/>
</dbReference>
<proteinExistence type="inferred from homology"/>
<dbReference type="SUPFAM" id="SSF51569">
    <property type="entry name" value="Aldolase"/>
    <property type="match status" value="1"/>
</dbReference>
<dbReference type="PANTHER" id="PTHR21225">
    <property type="entry name" value="PHOSPHO-2-DEHYDRO-3-DEOXYHEPTONATE ALDOLASE DAHP SYNTHETASE"/>
    <property type="match status" value="1"/>
</dbReference>
<evidence type="ECO:0000256" key="1">
    <source>
        <dbReference type="ARBA" id="ARBA00003726"/>
    </source>
</evidence>
<evidence type="ECO:0000256" key="8">
    <source>
        <dbReference type="PIRNR" id="PIRNR001361"/>
    </source>
</evidence>
<dbReference type="InterPro" id="IPR013785">
    <property type="entry name" value="Aldolase_TIM"/>
</dbReference>
<evidence type="ECO:0000256" key="9">
    <source>
        <dbReference type="SAM" id="MobiDB-lite"/>
    </source>
</evidence>
<keyword evidence="6 8" id="KW-0057">Aromatic amino acid biosynthesis</keyword>
<accession>A0ABR9MUJ4</accession>
<dbReference type="Pfam" id="PF00793">
    <property type="entry name" value="DAHP_synth_1"/>
    <property type="match status" value="1"/>
</dbReference>
<keyword evidence="5 8" id="KW-0808">Transferase</keyword>